<name>A0A4Z1ERM3_9HELO</name>
<evidence type="ECO:0000256" key="11">
    <source>
        <dbReference type="SAM" id="MobiDB-lite"/>
    </source>
</evidence>
<comment type="caution">
    <text evidence="14">The sequence shown here is derived from an EMBL/GenBank/DDBJ whole genome shotgun (WGS) entry which is preliminary data.</text>
</comment>
<keyword evidence="15" id="KW-1185">Reference proteome</keyword>
<comment type="subcellular location">
    <subcellularLocation>
        <location evidence="1">Nucleus</location>
    </subcellularLocation>
</comment>
<reference evidence="14 15" key="1">
    <citation type="submission" date="2017-12" db="EMBL/GenBank/DDBJ databases">
        <title>Comparative genomics of Botrytis spp.</title>
        <authorList>
            <person name="Valero-Jimenez C.A."/>
            <person name="Tapia P."/>
            <person name="Veloso J."/>
            <person name="Silva-Moreno E."/>
            <person name="Staats M."/>
            <person name="Valdes J.H."/>
            <person name="Van Kan J.A.L."/>
        </authorList>
    </citation>
    <scope>NUCLEOTIDE SEQUENCE [LARGE SCALE GENOMIC DNA]</scope>
    <source>
        <strain evidence="14 15">Bt9001</strain>
    </source>
</reference>
<dbReference type="CDD" id="cd14342">
    <property type="entry name" value="UBA_TAP-C"/>
    <property type="match status" value="1"/>
</dbReference>
<dbReference type="PROSITE" id="PS51281">
    <property type="entry name" value="TAP_C"/>
    <property type="match status" value="1"/>
</dbReference>
<dbReference type="FunFam" id="3.80.10.10:FF:000296">
    <property type="entry name" value="mRNA export factor MEX67"/>
    <property type="match status" value="1"/>
</dbReference>
<evidence type="ECO:0000256" key="4">
    <source>
        <dbReference type="ARBA" id="ARBA00022490"/>
    </source>
</evidence>
<feature type="region of interest" description="Disordered" evidence="11">
    <location>
        <begin position="1"/>
        <end position="92"/>
    </location>
</feature>
<evidence type="ECO:0000256" key="6">
    <source>
        <dbReference type="ARBA" id="ARBA00022737"/>
    </source>
</evidence>
<dbReference type="InterPro" id="IPR005637">
    <property type="entry name" value="TAP_C_dom"/>
</dbReference>
<dbReference type="GO" id="GO:0003723">
    <property type="term" value="F:RNA binding"/>
    <property type="evidence" value="ECO:0007669"/>
    <property type="project" value="TreeGrafter"/>
</dbReference>
<dbReference type="InterPro" id="IPR057125">
    <property type="entry name" value="NXF1/2/3/5-like_LRR"/>
</dbReference>
<evidence type="ECO:0000256" key="2">
    <source>
        <dbReference type="ARBA" id="ARBA00009285"/>
    </source>
</evidence>
<dbReference type="Pfam" id="PF03943">
    <property type="entry name" value="TAP_C"/>
    <property type="match status" value="1"/>
</dbReference>
<comment type="function">
    <text evidence="9">Involved in the export of mRNA from the nucleus to the cytoplasm.</text>
</comment>
<dbReference type="PROSITE" id="PS50177">
    <property type="entry name" value="NTF2_DOMAIN"/>
    <property type="match status" value="1"/>
</dbReference>
<evidence type="ECO:0000256" key="8">
    <source>
        <dbReference type="ARBA" id="ARBA00023242"/>
    </source>
</evidence>
<keyword evidence="3" id="KW-0813">Transport</keyword>
<dbReference type="Proteomes" id="UP000297777">
    <property type="component" value="Unassembled WGS sequence"/>
</dbReference>
<evidence type="ECO:0000256" key="1">
    <source>
        <dbReference type="ARBA" id="ARBA00004123"/>
    </source>
</evidence>
<dbReference type="InterPro" id="IPR002075">
    <property type="entry name" value="NTF2_dom"/>
</dbReference>
<dbReference type="PANTHER" id="PTHR10662">
    <property type="entry name" value="NUCLEAR RNA EXPORT FACTOR"/>
    <property type="match status" value="1"/>
</dbReference>
<dbReference type="InterPro" id="IPR032675">
    <property type="entry name" value="LRR_dom_sf"/>
</dbReference>
<dbReference type="Gene3D" id="3.80.10.10">
    <property type="entry name" value="Ribonuclease Inhibitor"/>
    <property type="match status" value="1"/>
</dbReference>
<dbReference type="InterPro" id="IPR018222">
    <property type="entry name" value="Nuclear_transport_factor_2_euk"/>
</dbReference>
<evidence type="ECO:0000256" key="7">
    <source>
        <dbReference type="ARBA" id="ARBA00022816"/>
    </source>
</evidence>
<dbReference type="GO" id="GO:0005634">
    <property type="term" value="C:nucleus"/>
    <property type="evidence" value="ECO:0007669"/>
    <property type="project" value="UniProtKB-SubCell"/>
</dbReference>
<dbReference type="InterPro" id="IPR032710">
    <property type="entry name" value="NTF2-like_dom_sf"/>
</dbReference>
<sequence length="667" mass="72365">MMNRTSAPPRGPRNSSSSTRGSGRVGGGGGITKRRAGPIRVDKDGDLDMDTTTGANGRKGGKGAIGGSIPTGPRGHGRGGARNTGRGGGRLDVTRNPQAILRGMGSQSQQANVLVTLWIKGLKGSKAASNSDQGLSSLVSFLERKATALDSKSKRSIRVKKSHKKGDIVVISVAPEDVASIMKLDGFAFAGSTIGVQDSEPSKTSEKAESEEARLTREKIQGILAARYDPNLKLLNLSALGQDEQLKQMGMFEDNTLVSKLFPVLMVICDKLFTTPQAKKDAIVSVTLTDNSLADLSNVTSLASTFPDLKNLDLSRNQFADLESLKLWRWKFRHLENLVLSGNPIETLVPDYATDIVRWFPELQQLSGVQVRSVAQVHADLEAIKSPFPIASPSFRDVAQVGENFIRQFFGAYDNDRNALLTNFYDAESSFSLSVNMSAVRDRNHSLPVPPWAAYNKFNRNLVKYTHLSTRLSRKSTGSQEIQAIWNDLPKTIHPEIATRPELYLVECQPLPGLPDPSGQSAAGVDGLLIDVHGEFEENIPNFEGKALRSFSRYFILGPGGPNGPPIRVLSDMLALRAWSPLAQTTAVQGPQPVPVLPNVPQVPIIDASLTPEQQQKICAEKLSAETGMNLQYSAMCLAETGWNLEQAYIAFQANKANLPAEAYQKP</sequence>
<accession>A0A4Z1ERM3</accession>
<dbReference type="Gene3D" id="3.10.450.50">
    <property type="match status" value="1"/>
</dbReference>
<dbReference type="InterPro" id="IPR030217">
    <property type="entry name" value="NXF_fam"/>
</dbReference>
<keyword evidence="5" id="KW-0433">Leucine-rich repeat</keyword>
<dbReference type="SMART" id="SM00804">
    <property type="entry name" value="TAP_C"/>
    <property type="match status" value="1"/>
</dbReference>
<keyword evidence="7" id="KW-0509">mRNA transport</keyword>
<feature type="domain" description="NTF2" evidence="12">
    <location>
        <begin position="401"/>
        <end position="576"/>
    </location>
</feature>
<dbReference type="OrthoDB" id="25872at2759"/>
<proteinExistence type="inferred from homology"/>
<evidence type="ECO:0000256" key="9">
    <source>
        <dbReference type="ARBA" id="ARBA00055253"/>
    </source>
</evidence>
<keyword evidence="8" id="KW-0539">Nucleus</keyword>
<dbReference type="Gene3D" id="1.10.8.10">
    <property type="entry name" value="DNA helicase RuvA subunit, C-terminal domain"/>
    <property type="match status" value="1"/>
</dbReference>
<comment type="similarity">
    <text evidence="2">Belongs to the NXF family.</text>
</comment>
<feature type="domain" description="TAP-C" evidence="13">
    <location>
        <begin position="614"/>
        <end position="667"/>
    </location>
</feature>
<dbReference type="GO" id="GO:0016973">
    <property type="term" value="P:poly(A)+ mRNA export from nucleus"/>
    <property type="evidence" value="ECO:0007669"/>
    <property type="project" value="TreeGrafter"/>
</dbReference>
<dbReference type="InterPro" id="IPR001611">
    <property type="entry name" value="Leu-rich_rpt"/>
</dbReference>
<evidence type="ECO:0000313" key="14">
    <source>
        <dbReference type="EMBL" id="TGO14029.1"/>
    </source>
</evidence>
<evidence type="ECO:0000256" key="3">
    <source>
        <dbReference type="ARBA" id="ARBA00022448"/>
    </source>
</evidence>
<feature type="compositionally biased region" description="Low complexity" evidence="11">
    <location>
        <begin position="1"/>
        <end position="22"/>
    </location>
</feature>
<dbReference type="EMBL" id="PQXH01000059">
    <property type="protein sequence ID" value="TGO14029.1"/>
    <property type="molecule type" value="Genomic_DNA"/>
</dbReference>
<gene>
    <name evidence="14" type="ORF">BTUL_0059g00140</name>
</gene>
<evidence type="ECO:0000259" key="13">
    <source>
        <dbReference type="PROSITE" id="PS51281"/>
    </source>
</evidence>
<evidence type="ECO:0000259" key="12">
    <source>
        <dbReference type="PROSITE" id="PS50177"/>
    </source>
</evidence>
<keyword evidence="4" id="KW-0963">Cytoplasm</keyword>
<dbReference type="PROSITE" id="PS51450">
    <property type="entry name" value="LRR"/>
    <property type="match status" value="1"/>
</dbReference>
<evidence type="ECO:0000256" key="10">
    <source>
        <dbReference type="ARBA" id="ARBA00069694"/>
    </source>
</evidence>
<protein>
    <recommendedName>
        <fullName evidence="10">mRNA export factor MEX67</fullName>
    </recommendedName>
</protein>
<organism evidence="14 15">
    <name type="scientific">Botrytis tulipae</name>
    <dbReference type="NCBI Taxonomy" id="87230"/>
    <lineage>
        <taxon>Eukaryota</taxon>
        <taxon>Fungi</taxon>
        <taxon>Dikarya</taxon>
        <taxon>Ascomycota</taxon>
        <taxon>Pezizomycotina</taxon>
        <taxon>Leotiomycetes</taxon>
        <taxon>Helotiales</taxon>
        <taxon>Sclerotiniaceae</taxon>
        <taxon>Botrytis</taxon>
    </lineage>
</organism>
<feature type="compositionally biased region" description="Gly residues" evidence="11">
    <location>
        <begin position="78"/>
        <end position="90"/>
    </location>
</feature>
<dbReference type="PANTHER" id="PTHR10662:SF22">
    <property type="entry name" value="NUCLEAR RNA EXPORT FACTOR 1"/>
    <property type="match status" value="1"/>
</dbReference>
<dbReference type="SUPFAM" id="SSF46934">
    <property type="entry name" value="UBA-like"/>
    <property type="match status" value="1"/>
</dbReference>
<keyword evidence="6" id="KW-0677">Repeat</keyword>
<dbReference type="Pfam" id="PF22602">
    <property type="entry name" value="NXF_NTF2"/>
    <property type="match status" value="1"/>
</dbReference>
<dbReference type="InterPro" id="IPR009060">
    <property type="entry name" value="UBA-like_sf"/>
</dbReference>
<dbReference type="Pfam" id="PF24048">
    <property type="entry name" value="LRR_NXF1-5"/>
    <property type="match status" value="1"/>
</dbReference>
<dbReference type="SUPFAM" id="SSF54427">
    <property type="entry name" value="NTF2-like"/>
    <property type="match status" value="1"/>
</dbReference>
<dbReference type="SUPFAM" id="SSF52058">
    <property type="entry name" value="L domain-like"/>
    <property type="match status" value="1"/>
</dbReference>
<evidence type="ECO:0000313" key="15">
    <source>
        <dbReference type="Proteomes" id="UP000297777"/>
    </source>
</evidence>
<dbReference type="AlphaFoldDB" id="A0A4Z1ERM3"/>
<dbReference type="FunFam" id="3.10.450.50:FF:000013">
    <property type="entry name" value="mRNA export factor mex67"/>
    <property type="match status" value="1"/>
</dbReference>
<evidence type="ECO:0000256" key="5">
    <source>
        <dbReference type="ARBA" id="ARBA00022614"/>
    </source>
</evidence>